<dbReference type="PROSITE" id="PS00198">
    <property type="entry name" value="4FE4S_FER_1"/>
    <property type="match status" value="1"/>
</dbReference>
<keyword evidence="5" id="KW-0408">Iron</keyword>
<dbReference type="AlphaFoldDB" id="A0A0Q3VHJ7"/>
<accession>A0A0Q3VHJ7</accession>
<evidence type="ECO:0000256" key="2">
    <source>
        <dbReference type="ARBA" id="ARBA00022485"/>
    </source>
</evidence>
<gene>
    <name evidence="8" type="ORF">AN957_14040</name>
</gene>
<dbReference type="PATRIC" id="fig|1637975.4.peg.2671"/>
<keyword evidence="2" id="KW-0004">4Fe-4S</keyword>
<dbReference type="Gene3D" id="3.30.70.20">
    <property type="match status" value="2"/>
</dbReference>
<dbReference type="Pfam" id="PF12838">
    <property type="entry name" value="Fer4_7"/>
    <property type="match status" value="1"/>
</dbReference>
<dbReference type="SUPFAM" id="SSF54862">
    <property type="entry name" value="4Fe-4S ferredoxins"/>
    <property type="match status" value="1"/>
</dbReference>
<evidence type="ECO:0000256" key="3">
    <source>
        <dbReference type="ARBA" id="ARBA00022723"/>
    </source>
</evidence>
<evidence type="ECO:0000256" key="6">
    <source>
        <dbReference type="ARBA" id="ARBA00023014"/>
    </source>
</evidence>
<feature type="domain" description="4Fe-4S ferredoxin-type" evidence="7">
    <location>
        <begin position="73"/>
        <end position="106"/>
    </location>
</feature>
<comment type="caution">
    <text evidence="8">The sequence shown here is derived from an EMBL/GenBank/DDBJ whole genome shotgun (WGS) entry which is preliminary data.</text>
</comment>
<keyword evidence="9" id="KW-1185">Reference proteome</keyword>
<proteinExistence type="predicted"/>
<dbReference type="PANTHER" id="PTHR42859">
    <property type="entry name" value="OXIDOREDUCTASE"/>
    <property type="match status" value="1"/>
</dbReference>
<dbReference type="GO" id="GO:0046872">
    <property type="term" value="F:metal ion binding"/>
    <property type="evidence" value="ECO:0007669"/>
    <property type="project" value="UniProtKB-KW"/>
</dbReference>
<dbReference type="GO" id="GO:0051539">
    <property type="term" value="F:4 iron, 4 sulfur cluster binding"/>
    <property type="evidence" value="ECO:0007669"/>
    <property type="project" value="UniProtKB-KW"/>
</dbReference>
<evidence type="ECO:0000313" key="8">
    <source>
        <dbReference type="EMBL" id="KQL19570.1"/>
    </source>
</evidence>
<dbReference type="CDD" id="cd16373">
    <property type="entry name" value="DMSOR_beta_like"/>
    <property type="match status" value="1"/>
</dbReference>
<sequence>MKGTGLFKILIGGLAAYELLGMMKAGNKTVLRPPGAVDEDEFLALCIRCGKCNQACPYDSIKMGKENLGFGIGTPYIDARDNPCRLCDDYPCVNVCPTDALTGINNVYDVEMGLAVIDTKHCIAYQGMRCEVCYRECPLIDEAIKLNIYVKPDDPTHAVFAPIIDPEKCVGCGICEERCVIENPVAIRVKPRVIKGIF</sequence>
<dbReference type="RefSeq" id="WP_053476106.1">
    <property type="nucleotide sequence ID" value="NZ_CP041305.1"/>
</dbReference>
<keyword evidence="1" id="KW-0813">Transport</keyword>
<evidence type="ECO:0000259" key="7">
    <source>
        <dbReference type="PROSITE" id="PS51379"/>
    </source>
</evidence>
<dbReference type="PROSITE" id="PS51379">
    <property type="entry name" value="4FE4S_FER_2"/>
    <property type="match status" value="3"/>
</dbReference>
<evidence type="ECO:0000256" key="5">
    <source>
        <dbReference type="ARBA" id="ARBA00023004"/>
    </source>
</evidence>
<dbReference type="Proteomes" id="UP000050996">
    <property type="component" value="Unassembled WGS sequence"/>
</dbReference>
<dbReference type="STRING" id="1637975.AN957_14040"/>
<dbReference type="EMBL" id="LJIX01000006">
    <property type="protein sequence ID" value="KQL19570.1"/>
    <property type="molecule type" value="Genomic_DNA"/>
</dbReference>
<protein>
    <submittedName>
        <fullName evidence="8">4Fe-4S ferredoxin</fullName>
    </submittedName>
</protein>
<dbReference type="Pfam" id="PF00037">
    <property type="entry name" value="Fer4"/>
    <property type="match status" value="1"/>
</dbReference>
<evidence type="ECO:0000256" key="1">
    <source>
        <dbReference type="ARBA" id="ARBA00022448"/>
    </source>
</evidence>
<keyword evidence="4" id="KW-0249">Electron transport</keyword>
<keyword evidence="3" id="KW-0479">Metal-binding</keyword>
<name>A0A0Q3VHJ7_9BACI</name>
<keyword evidence="6" id="KW-0411">Iron-sulfur</keyword>
<evidence type="ECO:0000313" key="9">
    <source>
        <dbReference type="Proteomes" id="UP000050996"/>
    </source>
</evidence>
<dbReference type="PANTHER" id="PTHR42859:SF10">
    <property type="entry name" value="DIMETHYLSULFOXIDE REDUCTASE CHAIN B"/>
    <property type="match status" value="1"/>
</dbReference>
<dbReference type="InterPro" id="IPR017896">
    <property type="entry name" value="4Fe4S_Fe-S-bd"/>
</dbReference>
<feature type="domain" description="4Fe-4S ferredoxin-type" evidence="7">
    <location>
        <begin position="160"/>
        <end position="190"/>
    </location>
</feature>
<organism evidence="8 9">
    <name type="scientific">Cytobacillus solani</name>
    <dbReference type="NCBI Taxonomy" id="1637975"/>
    <lineage>
        <taxon>Bacteria</taxon>
        <taxon>Bacillati</taxon>
        <taxon>Bacillota</taxon>
        <taxon>Bacilli</taxon>
        <taxon>Bacillales</taxon>
        <taxon>Bacillaceae</taxon>
        <taxon>Cytobacillus</taxon>
    </lineage>
</organism>
<dbReference type="InterPro" id="IPR017900">
    <property type="entry name" value="4Fe4S_Fe_S_CS"/>
</dbReference>
<dbReference type="InterPro" id="IPR050294">
    <property type="entry name" value="RnfB_subfamily"/>
</dbReference>
<feature type="domain" description="4Fe-4S ferredoxin-type" evidence="7">
    <location>
        <begin position="35"/>
        <end position="66"/>
    </location>
</feature>
<reference evidence="8 9" key="1">
    <citation type="submission" date="2015-09" db="EMBL/GenBank/DDBJ databases">
        <title>Genome sequencing project for genomic taxonomy and phylogenomics of Bacillus-like bacteria.</title>
        <authorList>
            <person name="Liu B."/>
            <person name="Wang J."/>
            <person name="Zhu Y."/>
            <person name="Liu G."/>
            <person name="Chen Q."/>
            <person name="Chen Z."/>
            <person name="Lan J."/>
            <person name="Che J."/>
            <person name="Ge C."/>
            <person name="Shi H."/>
            <person name="Pan Z."/>
            <person name="Liu X."/>
        </authorList>
    </citation>
    <scope>NUCLEOTIDE SEQUENCE [LARGE SCALE GENOMIC DNA]</scope>
    <source>
        <strain evidence="8 9">FJAT-18043</strain>
    </source>
</reference>
<evidence type="ECO:0000256" key="4">
    <source>
        <dbReference type="ARBA" id="ARBA00022982"/>
    </source>
</evidence>